<organism evidence="1 2">
    <name type="scientific">Populibacterium corticicola</name>
    <dbReference type="NCBI Taxonomy" id="1812826"/>
    <lineage>
        <taxon>Bacteria</taxon>
        <taxon>Bacillati</taxon>
        <taxon>Actinomycetota</taxon>
        <taxon>Actinomycetes</taxon>
        <taxon>Micrococcales</taxon>
        <taxon>Jonesiaceae</taxon>
        <taxon>Populibacterium</taxon>
    </lineage>
</organism>
<evidence type="ECO:0000313" key="1">
    <source>
        <dbReference type="EMBL" id="MFD2841065.1"/>
    </source>
</evidence>
<name>A0ABW5XGG5_9MICO</name>
<comment type="caution">
    <text evidence="1">The sequence shown here is derived from an EMBL/GenBank/DDBJ whole genome shotgun (WGS) entry which is preliminary data.</text>
</comment>
<protein>
    <submittedName>
        <fullName evidence="1">Toxin-antitoxin system YwqK family antitoxin</fullName>
    </submittedName>
</protein>
<dbReference type="Gene3D" id="3.90.930.1">
    <property type="match status" value="1"/>
</dbReference>
<dbReference type="SUPFAM" id="SSF82185">
    <property type="entry name" value="Histone H3 K4-specific methyltransferase SET7/9 N-terminal domain"/>
    <property type="match status" value="1"/>
</dbReference>
<dbReference type="EMBL" id="JBHUOP010000004">
    <property type="protein sequence ID" value="MFD2841065.1"/>
    <property type="molecule type" value="Genomic_DNA"/>
</dbReference>
<dbReference type="RefSeq" id="WP_377466987.1">
    <property type="nucleotide sequence ID" value="NZ_JBHUOP010000004.1"/>
</dbReference>
<reference evidence="2" key="1">
    <citation type="journal article" date="2019" name="Int. J. Syst. Evol. Microbiol.">
        <title>The Global Catalogue of Microorganisms (GCM) 10K type strain sequencing project: providing services to taxonomists for standard genome sequencing and annotation.</title>
        <authorList>
            <consortium name="The Broad Institute Genomics Platform"/>
            <consortium name="The Broad Institute Genome Sequencing Center for Infectious Disease"/>
            <person name="Wu L."/>
            <person name="Ma J."/>
        </authorList>
    </citation>
    <scope>NUCLEOTIDE SEQUENCE [LARGE SCALE GENOMIC DNA]</scope>
    <source>
        <strain evidence="2">KCTC 33576</strain>
    </source>
</reference>
<sequence length="340" mass="38027">MAEPTFTYDPTTLREVADDPEAARTFADGVLAHYRSCSDDPREQGQITPVLIQWLRISGQTSRAEEVARTAFIRAGGALALDSLESGESAWFTPTLDQIPAALRLATALQWNDELDESKSALAAQIFDGCVQFLTHLLDASDAPDPHHQQLLAFTLQHRGKLRLQLGDVFGALRDTNLGLSLRIESNAPTDQVSSSQYAVNSIVHLIERDIEEHVNRAGATIETETFAAGDRSGYGAVNGKSRIGPWLFWFKSGRIKAAGEYRNDQLHGPWVWFREQGGLLQEGSFEENLQEGHWVRYHPNGRLLDQGEFHRGDKIGRWEHHSADGRLIKTTNHKIKKRK</sequence>
<evidence type="ECO:0000313" key="2">
    <source>
        <dbReference type="Proteomes" id="UP001597391"/>
    </source>
</evidence>
<dbReference type="Proteomes" id="UP001597391">
    <property type="component" value="Unassembled WGS sequence"/>
</dbReference>
<keyword evidence="2" id="KW-1185">Reference proteome</keyword>
<gene>
    <name evidence="1" type="ORF">ACFSYH_10875</name>
</gene>
<proteinExistence type="predicted"/>
<accession>A0ABW5XGG5</accession>